<dbReference type="PANTHER" id="PTHR30349:SF64">
    <property type="entry name" value="PROPHAGE INTEGRASE INTD-RELATED"/>
    <property type="match status" value="1"/>
</dbReference>
<feature type="domain" description="Tyr recombinase" evidence="4">
    <location>
        <begin position="227"/>
        <end position="433"/>
    </location>
</feature>
<proteinExistence type="inferred from homology"/>
<dbReference type="GO" id="GO:0006310">
    <property type="term" value="P:DNA recombination"/>
    <property type="evidence" value="ECO:0007669"/>
    <property type="project" value="UniProtKB-KW"/>
</dbReference>
<dbReference type="InterPro" id="IPR011010">
    <property type="entry name" value="DNA_brk_join_enz"/>
</dbReference>
<dbReference type="Gene3D" id="1.10.443.10">
    <property type="entry name" value="Intergrase catalytic core"/>
    <property type="match status" value="1"/>
</dbReference>
<reference evidence="5 6" key="1">
    <citation type="submission" date="2020-08" db="EMBL/GenBank/DDBJ databases">
        <title>Genomic Encyclopedia of Type Strains, Phase IV (KMG-IV): sequencing the most valuable type-strain genomes for metagenomic binning, comparative biology and taxonomic classification.</title>
        <authorList>
            <person name="Goeker M."/>
        </authorList>
    </citation>
    <scope>NUCLEOTIDE SEQUENCE [LARGE SCALE GENOMIC DNA]</scope>
    <source>
        <strain evidence="5 6">DSM 104969</strain>
    </source>
</reference>
<gene>
    <name evidence="5" type="ORF">GGR21_003595</name>
</gene>
<accession>A0A840CVI7</accession>
<dbReference type="InterPro" id="IPR050090">
    <property type="entry name" value="Tyrosine_recombinase_XerCD"/>
</dbReference>
<evidence type="ECO:0000313" key="6">
    <source>
        <dbReference type="Proteomes" id="UP000555103"/>
    </source>
</evidence>
<evidence type="ECO:0000313" key="5">
    <source>
        <dbReference type="EMBL" id="MBB4037674.1"/>
    </source>
</evidence>
<protein>
    <submittedName>
        <fullName evidence="5">Integrase</fullName>
    </submittedName>
</protein>
<dbReference type="Proteomes" id="UP000555103">
    <property type="component" value="Unassembled WGS sequence"/>
</dbReference>
<dbReference type="InterPro" id="IPR013762">
    <property type="entry name" value="Integrase-like_cat_sf"/>
</dbReference>
<dbReference type="InterPro" id="IPR025269">
    <property type="entry name" value="SAM-like_dom"/>
</dbReference>
<dbReference type="Gene3D" id="1.10.150.130">
    <property type="match status" value="1"/>
</dbReference>
<comment type="similarity">
    <text evidence="1">Belongs to the 'phage' integrase family.</text>
</comment>
<dbReference type="SUPFAM" id="SSF56349">
    <property type="entry name" value="DNA breaking-rejoining enzymes"/>
    <property type="match status" value="1"/>
</dbReference>
<evidence type="ECO:0000256" key="1">
    <source>
        <dbReference type="ARBA" id="ARBA00008857"/>
    </source>
</evidence>
<evidence type="ECO:0000256" key="3">
    <source>
        <dbReference type="ARBA" id="ARBA00023172"/>
    </source>
</evidence>
<dbReference type="GO" id="GO:0003677">
    <property type="term" value="F:DNA binding"/>
    <property type="evidence" value="ECO:0007669"/>
    <property type="project" value="UniProtKB-KW"/>
</dbReference>
<keyword evidence="3" id="KW-0233">DNA recombination</keyword>
<dbReference type="InterPro" id="IPR010998">
    <property type="entry name" value="Integrase_recombinase_N"/>
</dbReference>
<organism evidence="5 6">
    <name type="scientific">Dysgonomonas hofstadii</name>
    <dbReference type="NCBI Taxonomy" id="637886"/>
    <lineage>
        <taxon>Bacteria</taxon>
        <taxon>Pseudomonadati</taxon>
        <taxon>Bacteroidota</taxon>
        <taxon>Bacteroidia</taxon>
        <taxon>Bacteroidales</taxon>
        <taxon>Dysgonomonadaceae</taxon>
        <taxon>Dysgonomonas</taxon>
    </lineage>
</organism>
<dbReference type="EMBL" id="JACIEP010000016">
    <property type="protein sequence ID" value="MBB4037674.1"/>
    <property type="molecule type" value="Genomic_DNA"/>
</dbReference>
<evidence type="ECO:0000256" key="2">
    <source>
        <dbReference type="ARBA" id="ARBA00023125"/>
    </source>
</evidence>
<dbReference type="PANTHER" id="PTHR30349">
    <property type="entry name" value="PHAGE INTEGRASE-RELATED"/>
    <property type="match status" value="1"/>
</dbReference>
<dbReference type="InterPro" id="IPR002104">
    <property type="entry name" value="Integrase_catalytic"/>
</dbReference>
<comment type="caution">
    <text evidence="5">The sequence shown here is derived from an EMBL/GenBank/DDBJ whole genome shotgun (WGS) entry which is preliminary data.</text>
</comment>
<dbReference type="CDD" id="cd01185">
    <property type="entry name" value="INTN1_C_like"/>
    <property type="match status" value="1"/>
</dbReference>
<sequence>MGHTSFNFELNRRPNKNRAYPIYLRISKDGKPKKIKMPIAVNRLTDFDSKRKRGQWIKNSEPNFKKWNDILLSELEKAEEVYNSLKGDSLSTSADSVMYRIKEGDIQHSFLTYARERTQFLYNSGSFRNYKKYNGFCNKLQAFLTDSHGKVRDLTFGELTPALLSKFEAYLHTLKNERIPDKILHPNTIAIVFNIFKTLVNRATKIERYMKHDDNPFHIFQYKGVRTMKQKLNEAEIDAMATLNLSVGSLQWHCRNYFLFSFYCAGIRAGDLIQLRWGNISKEGRLEYEMGKNHKYKNILLVPQALDILSLYRKEDSKPNDYIFPLLDSSASYAKAVTQEQKDTLSADMKVKLFNQISTKNALINKYLKQVAKLAKIEKPVSFHIARHSFGRIAKIKNIDNGVLKNLFAHSSIKVTEAYMGDFDTEQTDKAFMSIFNG</sequence>
<dbReference type="Pfam" id="PF00589">
    <property type="entry name" value="Phage_integrase"/>
    <property type="match status" value="1"/>
</dbReference>
<dbReference type="InterPro" id="IPR035386">
    <property type="entry name" value="Arm-DNA-bind_5"/>
</dbReference>
<evidence type="ECO:0000259" key="4">
    <source>
        <dbReference type="PROSITE" id="PS51898"/>
    </source>
</evidence>
<dbReference type="RefSeq" id="WP_183308504.1">
    <property type="nucleotide sequence ID" value="NZ_JACIEP010000016.1"/>
</dbReference>
<dbReference type="PROSITE" id="PS51898">
    <property type="entry name" value="TYR_RECOMBINASE"/>
    <property type="match status" value="1"/>
</dbReference>
<name>A0A840CVI7_9BACT</name>
<dbReference type="Pfam" id="PF13102">
    <property type="entry name" value="Phage_int_SAM_5"/>
    <property type="match status" value="1"/>
</dbReference>
<dbReference type="GO" id="GO:0015074">
    <property type="term" value="P:DNA integration"/>
    <property type="evidence" value="ECO:0007669"/>
    <property type="project" value="InterPro"/>
</dbReference>
<keyword evidence="6" id="KW-1185">Reference proteome</keyword>
<keyword evidence="2" id="KW-0238">DNA-binding</keyword>
<dbReference type="Pfam" id="PF17293">
    <property type="entry name" value="Arm-DNA-bind_5"/>
    <property type="match status" value="1"/>
</dbReference>
<dbReference type="AlphaFoldDB" id="A0A840CVI7"/>